<dbReference type="PANTHER" id="PTHR35490">
    <property type="entry name" value="BACTERIOPHAGE N4 ADSORPTION B PROTEIN"/>
    <property type="match status" value="1"/>
</dbReference>
<keyword evidence="2" id="KW-0812">Transmembrane</keyword>
<dbReference type="STRING" id="4155.A0A022QZZ4"/>
<feature type="transmembrane region" description="Helical" evidence="2">
    <location>
        <begin position="268"/>
        <end position="289"/>
    </location>
</feature>
<reference evidence="3 4" key="1">
    <citation type="journal article" date="2013" name="Proc. Natl. Acad. Sci. U.S.A.">
        <title>Fine-scale variation in meiotic recombination in Mimulus inferred from population shotgun sequencing.</title>
        <authorList>
            <person name="Hellsten U."/>
            <person name="Wright K.M."/>
            <person name="Jenkins J."/>
            <person name="Shu S."/>
            <person name="Yuan Y."/>
            <person name="Wessler S.R."/>
            <person name="Schmutz J."/>
            <person name="Willis J.H."/>
            <person name="Rokhsar D.S."/>
        </authorList>
    </citation>
    <scope>NUCLEOTIDE SEQUENCE [LARGE SCALE GENOMIC DNA]</scope>
    <source>
        <strain evidence="4">cv. DUN x IM62</strain>
    </source>
</reference>
<evidence type="ECO:0000313" key="3">
    <source>
        <dbReference type="EMBL" id="EYU33239.1"/>
    </source>
</evidence>
<evidence type="ECO:0000256" key="1">
    <source>
        <dbReference type="SAM" id="MobiDB-lite"/>
    </source>
</evidence>
<organism evidence="3 4">
    <name type="scientific">Erythranthe guttata</name>
    <name type="common">Yellow monkey flower</name>
    <name type="synonym">Mimulus guttatus</name>
    <dbReference type="NCBI Taxonomy" id="4155"/>
    <lineage>
        <taxon>Eukaryota</taxon>
        <taxon>Viridiplantae</taxon>
        <taxon>Streptophyta</taxon>
        <taxon>Embryophyta</taxon>
        <taxon>Tracheophyta</taxon>
        <taxon>Spermatophyta</taxon>
        <taxon>Magnoliopsida</taxon>
        <taxon>eudicotyledons</taxon>
        <taxon>Gunneridae</taxon>
        <taxon>Pentapetalae</taxon>
        <taxon>asterids</taxon>
        <taxon>lamiids</taxon>
        <taxon>Lamiales</taxon>
        <taxon>Phrymaceae</taxon>
        <taxon>Erythranthe</taxon>
    </lineage>
</organism>
<feature type="non-terminal residue" evidence="3">
    <location>
        <position position="1"/>
    </location>
</feature>
<dbReference type="Proteomes" id="UP000030748">
    <property type="component" value="Unassembled WGS sequence"/>
</dbReference>
<keyword evidence="2" id="KW-1133">Transmembrane helix</keyword>
<keyword evidence="2" id="KW-0472">Membrane</keyword>
<dbReference type="AlphaFoldDB" id="A0A022QZZ4"/>
<dbReference type="PANTHER" id="PTHR35490:SF3">
    <property type="entry name" value="(WILD MALAYSIAN BANANA) HYPOTHETICAL PROTEIN"/>
    <property type="match status" value="1"/>
</dbReference>
<evidence type="ECO:0000256" key="2">
    <source>
        <dbReference type="SAM" id="Phobius"/>
    </source>
</evidence>
<accession>A0A022QZZ4</accession>
<feature type="region of interest" description="Disordered" evidence="1">
    <location>
        <begin position="1"/>
        <end position="61"/>
    </location>
</feature>
<name>A0A022QZZ4_ERYGU</name>
<sequence length="315" mass="34981">APLPEHSSTDPLTPSPYVVNHKRRRGGTEPAEFGHGDAPGLNLDDFATENSGANDGFDDEGFLDPRNEYLSVGSEIGDDDFSGGGRQFENCSFTSAQGDFFDAIDDFSSDGSVSNTPSLCSRIEPELHTTRLRILEEIEKRTNAEESLLLMRNQWERISNLMSRAGLTFPAPPSLAQLKLEGNKSSLMDQFTQEVVFVSFVDEAIAKGEARAEAEEAADVIIESKDQEILRLQDKLQYYETVNHEMSQRKLVEVAQRQRAKKRSRRRWLWSFTGLSIAIGVSFLAFSYIPQASDYISLLKSDVDSSDSSCADTSS</sequence>
<evidence type="ECO:0000313" key="4">
    <source>
        <dbReference type="Proteomes" id="UP000030748"/>
    </source>
</evidence>
<keyword evidence="4" id="KW-1185">Reference proteome</keyword>
<proteinExistence type="predicted"/>
<dbReference type="eggNOG" id="ENOG502RYN0">
    <property type="taxonomic scope" value="Eukaryota"/>
</dbReference>
<gene>
    <name evidence="3" type="ORF">MIMGU_mgv1a022952mg</name>
</gene>
<dbReference type="EMBL" id="KI630784">
    <property type="protein sequence ID" value="EYU33239.1"/>
    <property type="molecule type" value="Genomic_DNA"/>
</dbReference>
<protein>
    <submittedName>
        <fullName evidence="3">Uncharacterized protein</fullName>
    </submittedName>
</protein>